<dbReference type="Proteomes" id="UP000247555">
    <property type="component" value="Unassembled WGS sequence"/>
</dbReference>
<gene>
    <name evidence="1" type="ORF">DFR34_13418</name>
</gene>
<dbReference type="RefSeq" id="WP_211309458.1">
    <property type="nucleotide sequence ID" value="NZ_QJKI01000034.1"/>
</dbReference>
<dbReference type="Pfam" id="PF14334">
    <property type="entry name" value="DUF4390"/>
    <property type="match status" value="1"/>
</dbReference>
<name>A0A318KDU9_9NEIS</name>
<dbReference type="EMBL" id="QJKI01000034">
    <property type="protein sequence ID" value="PXX74070.1"/>
    <property type="molecule type" value="Genomic_DNA"/>
</dbReference>
<accession>A0A318KDU9</accession>
<proteinExistence type="predicted"/>
<dbReference type="InterPro" id="IPR025500">
    <property type="entry name" value="DUF4390"/>
</dbReference>
<organism evidence="1 2">
    <name type="scientific">Rivihabitans pingtungensis</name>
    <dbReference type="NCBI Taxonomy" id="1054498"/>
    <lineage>
        <taxon>Bacteria</taxon>
        <taxon>Pseudomonadati</taxon>
        <taxon>Pseudomonadota</taxon>
        <taxon>Betaproteobacteria</taxon>
        <taxon>Neisseriales</taxon>
        <taxon>Aquaspirillaceae</taxon>
        <taxon>Rivihabitans</taxon>
    </lineage>
</organism>
<sequence>MMAFITRSSAKPEPARWLVWLALAISLWLVALPSRAEGINPRLASLALQDGYLVANTRFAIQLNPTLSDALDEGVPLAFRLQFRLNRPRLYAWWQQLSGGFEPTAEQQYKLSFHSLTQTWRVSVGGALYKSYPTLNDALAAIGAIRGWRVLGKAAVGKSRLSEFAGEVRLSLDISQLPRPFQLSALGATDWKLESDWTPMALEGEH</sequence>
<keyword evidence="2" id="KW-1185">Reference proteome</keyword>
<evidence type="ECO:0000313" key="2">
    <source>
        <dbReference type="Proteomes" id="UP000247555"/>
    </source>
</evidence>
<comment type="caution">
    <text evidence="1">The sequence shown here is derived from an EMBL/GenBank/DDBJ whole genome shotgun (WGS) entry which is preliminary data.</text>
</comment>
<evidence type="ECO:0000313" key="1">
    <source>
        <dbReference type="EMBL" id="PXX74070.1"/>
    </source>
</evidence>
<protein>
    <submittedName>
        <fullName evidence="1">Uncharacterized protein DUF4390</fullName>
    </submittedName>
</protein>
<dbReference type="AlphaFoldDB" id="A0A318KDU9"/>
<reference evidence="1 2" key="1">
    <citation type="submission" date="2018-05" db="EMBL/GenBank/DDBJ databases">
        <title>Genomic Encyclopedia of Type Strains, Phase IV (KMG-IV): sequencing the most valuable type-strain genomes for metagenomic binning, comparative biology and taxonomic classification.</title>
        <authorList>
            <person name="Goeker M."/>
        </authorList>
    </citation>
    <scope>NUCLEOTIDE SEQUENCE [LARGE SCALE GENOMIC DNA]</scope>
    <source>
        <strain evidence="1 2">DSM 29661</strain>
    </source>
</reference>